<feature type="transmembrane region" description="Helical" evidence="2">
    <location>
        <begin position="74"/>
        <end position="94"/>
    </location>
</feature>
<evidence type="ECO:0000313" key="3">
    <source>
        <dbReference type="EMBL" id="KAG5968803.1"/>
    </source>
</evidence>
<dbReference type="EMBL" id="SRPS01000016">
    <property type="protein sequence ID" value="KAG5976421.1"/>
    <property type="molecule type" value="Genomic_DNA"/>
</dbReference>
<keyword evidence="5" id="KW-1185">Reference proteome</keyword>
<evidence type="ECO:0000313" key="4">
    <source>
        <dbReference type="EMBL" id="KAG5976421.1"/>
    </source>
</evidence>
<feature type="transmembrane region" description="Helical" evidence="2">
    <location>
        <begin position="160"/>
        <end position="180"/>
    </location>
</feature>
<evidence type="ECO:0000313" key="6">
    <source>
        <dbReference type="Proteomes" id="UP000784919"/>
    </source>
</evidence>
<proteinExistence type="predicted"/>
<organism evidence="4 6">
    <name type="scientific">Claviceps arundinis</name>
    <dbReference type="NCBI Taxonomy" id="1623583"/>
    <lineage>
        <taxon>Eukaryota</taxon>
        <taxon>Fungi</taxon>
        <taxon>Dikarya</taxon>
        <taxon>Ascomycota</taxon>
        <taxon>Pezizomycotina</taxon>
        <taxon>Sordariomycetes</taxon>
        <taxon>Hypocreomycetidae</taxon>
        <taxon>Hypocreales</taxon>
        <taxon>Clavicipitaceae</taxon>
        <taxon>Claviceps</taxon>
    </lineage>
</organism>
<evidence type="ECO:0000313" key="5">
    <source>
        <dbReference type="Proteomes" id="UP000742024"/>
    </source>
</evidence>
<evidence type="ECO:0000256" key="1">
    <source>
        <dbReference type="SAM" id="MobiDB-lite"/>
    </source>
</evidence>
<comment type="caution">
    <text evidence="4">The sequence shown here is derived from an EMBL/GenBank/DDBJ whole genome shotgun (WGS) entry which is preliminary data.</text>
</comment>
<feature type="transmembrane region" description="Helical" evidence="2">
    <location>
        <begin position="48"/>
        <end position="67"/>
    </location>
</feature>
<dbReference type="EMBL" id="SRPR01000003">
    <property type="protein sequence ID" value="KAG5968803.1"/>
    <property type="molecule type" value="Genomic_DNA"/>
</dbReference>
<evidence type="ECO:0000256" key="2">
    <source>
        <dbReference type="SAM" id="Phobius"/>
    </source>
</evidence>
<dbReference type="AlphaFoldDB" id="A0A9P7MYR7"/>
<keyword evidence="2" id="KW-0472">Membrane</keyword>
<protein>
    <submittedName>
        <fullName evidence="4">Uncharacterized protein</fullName>
    </submittedName>
</protein>
<keyword evidence="2" id="KW-0812">Transmembrane</keyword>
<keyword evidence="2" id="KW-1133">Transmembrane helix</keyword>
<feature type="region of interest" description="Disordered" evidence="1">
    <location>
        <begin position="1"/>
        <end position="23"/>
    </location>
</feature>
<dbReference type="OrthoDB" id="3358048at2759"/>
<sequence length="226" mass="24483">MQSPSSRTRLRHTFRYPDDSSVPETLDEQEQESLISDLSAQNTLQNHHFTRLLLLLPLATTIPYLPLLFRPRDAVIALLSLTSLLSTTYLLYILPPEITGLGFLDAWTAVPAAAAGGHADDRAVSKDGATARVSMMKSQARRLQRGFGCETSPLETYLPYLNGGLVVVLALMGLVTGRGAGGGFAWIGRGNLPGIVYGVVLVAKVVMGSVDPERELSPLKYEYRGA</sequence>
<accession>A0A9P7MYR7</accession>
<gene>
    <name evidence="4" type="ORF">E4U56_001943</name>
    <name evidence="3" type="ORF">E4U57_003978</name>
</gene>
<dbReference type="Proteomes" id="UP000784919">
    <property type="component" value="Unassembled WGS sequence"/>
</dbReference>
<reference evidence="4 5" key="1">
    <citation type="journal article" date="2020" name="bioRxiv">
        <title>Whole genome comparisons of ergot fungi reveals the divergence and evolution of species within the genus Claviceps are the result of varying mechanisms driving genome evolution and host range expansion.</title>
        <authorList>
            <person name="Wyka S.A."/>
            <person name="Mondo S.J."/>
            <person name="Liu M."/>
            <person name="Dettman J."/>
            <person name="Nalam V."/>
            <person name="Broders K.D."/>
        </authorList>
    </citation>
    <scope>NUCLEOTIDE SEQUENCE</scope>
    <source>
        <strain evidence="4">CCC 1102</strain>
        <strain evidence="3 5">LM583</strain>
    </source>
</reference>
<name>A0A9P7MYR7_9HYPO</name>
<dbReference type="Proteomes" id="UP000742024">
    <property type="component" value="Unassembled WGS sequence"/>
</dbReference>